<organism evidence="1 2">
    <name type="scientific">Streptosporangium oxazolinicum</name>
    <dbReference type="NCBI Taxonomy" id="909287"/>
    <lineage>
        <taxon>Bacteria</taxon>
        <taxon>Bacillati</taxon>
        <taxon>Actinomycetota</taxon>
        <taxon>Actinomycetes</taxon>
        <taxon>Streptosporangiales</taxon>
        <taxon>Streptosporangiaceae</taxon>
        <taxon>Streptosporangium</taxon>
    </lineage>
</organism>
<dbReference type="Proteomes" id="UP001501251">
    <property type="component" value="Unassembled WGS sequence"/>
</dbReference>
<comment type="caution">
    <text evidence="1">The sequence shown here is derived from an EMBL/GenBank/DDBJ whole genome shotgun (WGS) entry which is preliminary data.</text>
</comment>
<evidence type="ECO:0000313" key="2">
    <source>
        <dbReference type="Proteomes" id="UP001501251"/>
    </source>
</evidence>
<accession>A0ABP8BKM2</accession>
<dbReference type="InterPro" id="IPR036054">
    <property type="entry name" value="BTG-like_sf"/>
</dbReference>
<protein>
    <submittedName>
        <fullName evidence="1">Uncharacterized protein</fullName>
    </submittedName>
</protein>
<name>A0ABP8BKM2_9ACTN</name>
<keyword evidence="2" id="KW-1185">Reference proteome</keyword>
<proteinExistence type="predicted"/>
<dbReference type="SUPFAM" id="SSF160696">
    <property type="entry name" value="BTG domain-like"/>
    <property type="match status" value="1"/>
</dbReference>
<sequence>MGEVRPDALLRSTRKLFPPPGPEQVEAFRAAVEGAILGWCLGEKWAAAVALHVATDYGPDLILAAALANAGIADRSPVGPLPIKTRMWVRPGQVQVSYGYGGAITALELEAAP</sequence>
<dbReference type="EMBL" id="BAABAQ010000020">
    <property type="protein sequence ID" value="GAA4209061.1"/>
    <property type="molecule type" value="Genomic_DNA"/>
</dbReference>
<gene>
    <name evidence="1" type="ORF">GCM10022252_75020</name>
</gene>
<evidence type="ECO:0000313" key="1">
    <source>
        <dbReference type="EMBL" id="GAA4209061.1"/>
    </source>
</evidence>
<reference evidence="2" key="1">
    <citation type="journal article" date="2019" name="Int. J. Syst. Evol. Microbiol.">
        <title>The Global Catalogue of Microorganisms (GCM) 10K type strain sequencing project: providing services to taxonomists for standard genome sequencing and annotation.</title>
        <authorList>
            <consortium name="The Broad Institute Genomics Platform"/>
            <consortium name="The Broad Institute Genome Sequencing Center for Infectious Disease"/>
            <person name="Wu L."/>
            <person name="Ma J."/>
        </authorList>
    </citation>
    <scope>NUCLEOTIDE SEQUENCE [LARGE SCALE GENOMIC DNA]</scope>
    <source>
        <strain evidence="2">JCM 17388</strain>
    </source>
</reference>